<sequence length="346" mass="39838">MLPANVTKTNEKIQPLSQYNNFMIQKYQPRVKDGSLKINSDKELKSLDFIQFLNIDKLIISCCKNIFPKLESKTIKQLELMDCNVFSVQDCILQSLEVLELSNYSRKEADTLVFEIVNFQKLKRLTLYQWIVNISPLSQITRLTKLCLIECEIRSIEALKSLVNLEELSLSCSQSIDISNKGVDITSIQYLTKLTKLSLRQCNLVALDALRPLMKLEELYIYYNNVVYLQPLAELNQLSKLDAGENSIIDSKTIQHLNYQTFDLVNQKCPTKEELETANILKSINSPIISLKLMQKQSKCNKCQGNIFKMKMTENLKTQFENHSQFIARAAALLNQINNLEDFNCQ</sequence>
<name>A0ABP1GZX6_9EUKA</name>
<dbReference type="Proteomes" id="UP001642409">
    <property type="component" value="Unassembled WGS sequence"/>
</dbReference>
<evidence type="ECO:0000256" key="2">
    <source>
        <dbReference type="ARBA" id="ARBA00022737"/>
    </source>
</evidence>
<reference evidence="3 4" key="1">
    <citation type="submission" date="2024-07" db="EMBL/GenBank/DDBJ databases">
        <authorList>
            <person name="Akdeniz Z."/>
        </authorList>
    </citation>
    <scope>NUCLEOTIDE SEQUENCE [LARGE SCALE GENOMIC DNA]</scope>
</reference>
<organism evidence="3 4">
    <name type="scientific">Hexamita inflata</name>
    <dbReference type="NCBI Taxonomy" id="28002"/>
    <lineage>
        <taxon>Eukaryota</taxon>
        <taxon>Metamonada</taxon>
        <taxon>Diplomonadida</taxon>
        <taxon>Hexamitidae</taxon>
        <taxon>Hexamitinae</taxon>
        <taxon>Hexamita</taxon>
    </lineage>
</organism>
<keyword evidence="1" id="KW-0433">Leucine-rich repeat</keyword>
<keyword evidence="4" id="KW-1185">Reference proteome</keyword>
<evidence type="ECO:0000313" key="4">
    <source>
        <dbReference type="Proteomes" id="UP001642409"/>
    </source>
</evidence>
<dbReference type="Gene3D" id="3.80.10.10">
    <property type="entry name" value="Ribonuclease Inhibitor"/>
    <property type="match status" value="1"/>
</dbReference>
<dbReference type="PANTHER" id="PTHR46652:SF7">
    <property type="entry name" value="LEUCINE-RICH REPEAT AND IQ DOMAIN-CONTAINING PROTEIN 1"/>
    <property type="match status" value="1"/>
</dbReference>
<comment type="caution">
    <text evidence="3">The sequence shown here is derived from an EMBL/GenBank/DDBJ whole genome shotgun (WGS) entry which is preliminary data.</text>
</comment>
<dbReference type="InterPro" id="IPR032675">
    <property type="entry name" value="LRR_dom_sf"/>
</dbReference>
<protein>
    <submittedName>
        <fullName evidence="3">Protein_phosphatase PP1 regulatory subunit sds22</fullName>
    </submittedName>
</protein>
<accession>A0ABP1GZX6</accession>
<evidence type="ECO:0000256" key="1">
    <source>
        <dbReference type="ARBA" id="ARBA00022614"/>
    </source>
</evidence>
<proteinExistence type="predicted"/>
<dbReference type="PANTHER" id="PTHR46652">
    <property type="entry name" value="LEUCINE-RICH REPEAT AND IQ DOMAIN-CONTAINING PROTEIN 1-RELATED"/>
    <property type="match status" value="1"/>
</dbReference>
<evidence type="ECO:0000313" key="3">
    <source>
        <dbReference type="EMBL" id="CAL5978847.1"/>
    </source>
</evidence>
<dbReference type="EMBL" id="CAXDID020000009">
    <property type="protein sequence ID" value="CAL5978847.1"/>
    <property type="molecule type" value="Genomic_DNA"/>
</dbReference>
<dbReference type="InterPro" id="IPR050836">
    <property type="entry name" value="SDS22/Internalin_LRR"/>
</dbReference>
<gene>
    <name evidence="3" type="ORF">HINF_LOCUS4994</name>
</gene>
<keyword evidence="2" id="KW-0677">Repeat</keyword>
<dbReference type="SUPFAM" id="SSF52058">
    <property type="entry name" value="L domain-like"/>
    <property type="match status" value="1"/>
</dbReference>